<evidence type="ECO:0000313" key="2">
    <source>
        <dbReference type="EMBL" id="CAB3785128.1"/>
    </source>
</evidence>
<protein>
    <recommendedName>
        <fullName evidence="1">HicB-like antitoxin of toxin-antitoxin system domain-containing protein</fullName>
    </recommendedName>
</protein>
<dbReference type="Gene3D" id="3.30.160.250">
    <property type="match status" value="1"/>
</dbReference>
<gene>
    <name evidence="2" type="ORF">LMG28138_01963</name>
</gene>
<dbReference type="GO" id="GO:0006355">
    <property type="term" value="P:regulation of DNA-templated transcription"/>
    <property type="evidence" value="ECO:0007669"/>
    <property type="project" value="InterPro"/>
</dbReference>
<dbReference type="SUPFAM" id="SSF47598">
    <property type="entry name" value="Ribbon-helix-helix"/>
    <property type="match status" value="1"/>
</dbReference>
<dbReference type="Proteomes" id="UP000494115">
    <property type="component" value="Unassembled WGS sequence"/>
</dbReference>
<dbReference type="InterPro" id="IPR035069">
    <property type="entry name" value="TTHA1013/TTHA0281-like"/>
</dbReference>
<accession>A0A6S7B2L5</accession>
<feature type="domain" description="HicB-like antitoxin of toxin-antitoxin system" evidence="1">
    <location>
        <begin position="3"/>
        <end position="122"/>
    </location>
</feature>
<dbReference type="InterPro" id="IPR010985">
    <property type="entry name" value="Ribbon_hlx_hlx"/>
</dbReference>
<dbReference type="CDD" id="cd22231">
    <property type="entry name" value="RHH_NikR_HicB-like"/>
    <property type="match status" value="1"/>
</dbReference>
<evidence type="ECO:0000259" key="1">
    <source>
        <dbReference type="Pfam" id="PF15919"/>
    </source>
</evidence>
<proteinExistence type="predicted"/>
<dbReference type="AlphaFoldDB" id="A0A6S7B2L5"/>
<dbReference type="InterPro" id="IPR031807">
    <property type="entry name" value="HicB-like"/>
</dbReference>
<dbReference type="Pfam" id="PF15919">
    <property type="entry name" value="HicB_lk_antitox"/>
    <property type="match status" value="1"/>
</dbReference>
<dbReference type="RefSeq" id="WP_175104550.1">
    <property type="nucleotide sequence ID" value="NZ_CADIKM010000006.1"/>
</dbReference>
<dbReference type="EMBL" id="CADIKM010000006">
    <property type="protein sequence ID" value="CAB3785128.1"/>
    <property type="molecule type" value="Genomic_DNA"/>
</dbReference>
<dbReference type="SUPFAM" id="SSF143100">
    <property type="entry name" value="TTHA1013/TTHA0281-like"/>
    <property type="match status" value="1"/>
</dbReference>
<evidence type="ECO:0000313" key="3">
    <source>
        <dbReference type="Proteomes" id="UP000494115"/>
    </source>
</evidence>
<keyword evidence="3" id="KW-1185">Reference proteome</keyword>
<sequence>MLYPAYIHSGDEGHAFGIQFPDFPGCFSAADDEQNITTSAQEAVEAHFADGEPVPQPSAVGVLMKAPEYQSGFWMLIDIDLSRVNMKAVRLNISLPERLVQQIDAFARARRLSRSAFLALAAEHEMTRA</sequence>
<name>A0A6S7B2L5_9BURK</name>
<organism evidence="2 3">
    <name type="scientific">Pararobbsia alpina</name>
    <dbReference type="NCBI Taxonomy" id="621374"/>
    <lineage>
        <taxon>Bacteria</taxon>
        <taxon>Pseudomonadati</taxon>
        <taxon>Pseudomonadota</taxon>
        <taxon>Betaproteobacteria</taxon>
        <taxon>Burkholderiales</taxon>
        <taxon>Burkholderiaceae</taxon>
        <taxon>Pararobbsia</taxon>
    </lineage>
</organism>
<reference evidence="2 3" key="1">
    <citation type="submission" date="2020-04" db="EMBL/GenBank/DDBJ databases">
        <authorList>
            <person name="De Canck E."/>
        </authorList>
    </citation>
    <scope>NUCLEOTIDE SEQUENCE [LARGE SCALE GENOMIC DNA]</scope>
    <source>
        <strain evidence="2 3">LMG 28138</strain>
    </source>
</reference>